<dbReference type="KEGG" id="tpla:ElP_06610"/>
<feature type="region of interest" description="Disordered" evidence="1">
    <location>
        <begin position="243"/>
        <end position="269"/>
    </location>
</feature>
<reference evidence="3 4" key="1">
    <citation type="submission" date="2019-02" db="EMBL/GenBank/DDBJ databases">
        <title>Deep-cultivation of Planctomycetes and their phenomic and genomic characterization uncovers novel biology.</title>
        <authorList>
            <person name="Wiegand S."/>
            <person name="Jogler M."/>
            <person name="Boedeker C."/>
            <person name="Pinto D."/>
            <person name="Vollmers J."/>
            <person name="Rivas-Marin E."/>
            <person name="Kohn T."/>
            <person name="Peeters S.H."/>
            <person name="Heuer A."/>
            <person name="Rast P."/>
            <person name="Oberbeckmann S."/>
            <person name="Bunk B."/>
            <person name="Jeske O."/>
            <person name="Meyerdierks A."/>
            <person name="Storesund J.E."/>
            <person name="Kallscheuer N."/>
            <person name="Luecker S."/>
            <person name="Lage O.M."/>
            <person name="Pohl T."/>
            <person name="Merkel B.J."/>
            <person name="Hornburger P."/>
            <person name="Mueller R.-W."/>
            <person name="Bruemmer F."/>
            <person name="Labrenz M."/>
            <person name="Spormann A.M."/>
            <person name="Op den Camp H."/>
            <person name="Overmann J."/>
            <person name="Amann R."/>
            <person name="Jetten M.S.M."/>
            <person name="Mascher T."/>
            <person name="Medema M.H."/>
            <person name="Devos D.P."/>
            <person name="Kaster A.-K."/>
            <person name="Ovreas L."/>
            <person name="Rohde M."/>
            <person name="Galperin M.Y."/>
            <person name="Jogler C."/>
        </authorList>
    </citation>
    <scope>NUCLEOTIDE SEQUENCE [LARGE SCALE GENOMIC DNA]</scope>
    <source>
        <strain evidence="3 4">ElP</strain>
    </source>
</reference>
<sequence length="269" mass="28523" precursor="true">MHLSKLLPRGMIAPLTAAILILAVPDTGSAQLGAAGPYGAMGNYGYFGGAGPYGWGPYSFGWGGFTTAGTGPAMPPAGAAPDPRYQILTARMARPNTTNDLLQRQQMAASYRERQRQALSMQARYDVSTGRPRMVPSRLSPEELPLAERIKALFEEDGTLSWPAGLDSATPAARTQVEQAATIALEEYQLQGHAEVADVTFARQRLSEFAGPVLSRVAATDDPLSYQAAVDFLQRLDATLIDLADPPVPGTEPESGDEPTPAGGPDAPR</sequence>
<evidence type="ECO:0008006" key="5">
    <source>
        <dbReference type="Google" id="ProtNLM"/>
    </source>
</evidence>
<evidence type="ECO:0000256" key="2">
    <source>
        <dbReference type="SAM" id="SignalP"/>
    </source>
</evidence>
<evidence type="ECO:0000256" key="1">
    <source>
        <dbReference type="SAM" id="MobiDB-lite"/>
    </source>
</evidence>
<dbReference type="EMBL" id="CP036426">
    <property type="protein sequence ID" value="QDV32821.1"/>
    <property type="molecule type" value="Genomic_DNA"/>
</dbReference>
<keyword evidence="4" id="KW-1185">Reference proteome</keyword>
<dbReference type="Proteomes" id="UP000317835">
    <property type="component" value="Chromosome"/>
</dbReference>
<keyword evidence="2" id="KW-0732">Signal</keyword>
<feature type="chain" id="PRO_5022023701" description="DUF5667 domain-containing protein" evidence="2">
    <location>
        <begin position="31"/>
        <end position="269"/>
    </location>
</feature>
<accession>A0A518GW98</accession>
<dbReference type="OrthoDB" id="9872382at2"/>
<evidence type="ECO:0000313" key="4">
    <source>
        <dbReference type="Proteomes" id="UP000317835"/>
    </source>
</evidence>
<proteinExistence type="predicted"/>
<gene>
    <name evidence="3" type="ORF">ElP_06610</name>
</gene>
<name>A0A518GW98_9BACT</name>
<protein>
    <recommendedName>
        <fullName evidence="5">DUF5667 domain-containing protein</fullName>
    </recommendedName>
</protein>
<feature type="signal peptide" evidence="2">
    <location>
        <begin position="1"/>
        <end position="30"/>
    </location>
</feature>
<dbReference type="AlphaFoldDB" id="A0A518GW98"/>
<organism evidence="3 4">
    <name type="scientific">Tautonia plasticadhaerens</name>
    <dbReference type="NCBI Taxonomy" id="2527974"/>
    <lineage>
        <taxon>Bacteria</taxon>
        <taxon>Pseudomonadati</taxon>
        <taxon>Planctomycetota</taxon>
        <taxon>Planctomycetia</taxon>
        <taxon>Isosphaerales</taxon>
        <taxon>Isosphaeraceae</taxon>
        <taxon>Tautonia</taxon>
    </lineage>
</organism>
<evidence type="ECO:0000313" key="3">
    <source>
        <dbReference type="EMBL" id="QDV32821.1"/>
    </source>
</evidence>
<dbReference type="RefSeq" id="WP_145267196.1">
    <property type="nucleotide sequence ID" value="NZ_CP036426.1"/>
</dbReference>